<dbReference type="Proteomes" id="UP000655759">
    <property type="component" value="Unassembled WGS sequence"/>
</dbReference>
<comment type="caution">
    <text evidence="1">The sequence shown here is derived from an EMBL/GenBank/DDBJ whole genome shotgun (WGS) entry which is preliminary data.</text>
</comment>
<name>A0A812ETN4_9ARCH</name>
<organism evidence="1 2">
    <name type="scientific">Candidatus Nitrosotenuis uzonensis</name>
    <dbReference type="NCBI Taxonomy" id="1407055"/>
    <lineage>
        <taxon>Archaea</taxon>
        <taxon>Nitrososphaerota</taxon>
        <taxon>Candidatus Nitrosotenuis</taxon>
    </lineage>
</organism>
<dbReference type="AlphaFoldDB" id="A0A812ETN4"/>
<evidence type="ECO:0000313" key="1">
    <source>
        <dbReference type="EMBL" id="CAE6486779.1"/>
    </source>
</evidence>
<gene>
    <name evidence="1" type="ORF">NUZ5A_20192</name>
</gene>
<protein>
    <submittedName>
        <fullName evidence="1">Uncharacterized protein</fullName>
    </submittedName>
</protein>
<proteinExistence type="predicted"/>
<dbReference type="EMBL" id="CAJNAQ010000002">
    <property type="protein sequence ID" value="CAE6486779.1"/>
    <property type="molecule type" value="Genomic_DNA"/>
</dbReference>
<sequence>MTKQSAPFHNPLTGIEKVVEGFKNKNLTKSFPNIHDYKKLQDQILWVLWIIDEKFPTVGYIPPEWISEILVDALKIGAQPEKVKKALATISDKAYPKKIEGQTFYKIMEKGIQHLKDISGEGKTLVYRIGGLTPRNDKQFLADVLNSAKGEIKIVDPYYGSKSLANLDKIVNNKSIKLLSVQLDRSENPRTFQTDLSDFKKQHKKFELRVFPNNPKELHDRYILTKDSVIFVGHGVKDLGGKESFILVFQGDTGKGILKDLEKTFEDRWNRSTPI</sequence>
<reference evidence="1" key="1">
    <citation type="submission" date="2021-02" db="EMBL/GenBank/DDBJ databases">
        <authorList>
            <person name="Han P."/>
        </authorList>
    </citation>
    <scope>NUCLEOTIDE SEQUENCE</scope>
    <source>
        <strain evidence="1">Candidatus Nitrosotenuis uzonensis 5A</strain>
    </source>
</reference>
<evidence type="ECO:0000313" key="2">
    <source>
        <dbReference type="Proteomes" id="UP000655759"/>
    </source>
</evidence>
<accession>A0A812ETN4</accession>